<evidence type="ECO:0000313" key="2">
    <source>
        <dbReference type="Proteomes" id="UP000789366"/>
    </source>
</evidence>
<reference evidence="1" key="1">
    <citation type="submission" date="2021-06" db="EMBL/GenBank/DDBJ databases">
        <authorList>
            <person name="Kallberg Y."/>
            <person name="Tangrot J."/>
            <person name="Rosling A."/>
        </authorList>
    </citation>
    <scope>NUCLEOTIDE SEQUENCE</scope>
    <source>
        <strain evidence="1">28 12/20/2015</strain>
    </source>
</reference>
<proteinExistence type="predicted"/>
<dbReference type="EMBL" id="CAJVPW010021283">
    <property type="protein sequence ID" value="CAG8692769.1"/>
    <property type="molecule type" value="Genomic_DNA"/>
</dbReference>
<dbReference type="Proteomes" id="UP000789366">
    <property type="component" value="Unassembled WGS sequence"/>
</dbReference>
<name>A0ACA9P6A8_9GLOM</name>
<sequence>EDSEDLPLTCLFSILVQTYKDTKQLIEYETKECQKIRNANTNTIRA</sequence>
<feature type="non-terminal residue" evidence="1">
    <location>
        <position position="1"/>
    </location>
</feature>
<evidence type="ECO:0000313" key="1">
    <source>
        <dbReference type="EMBL" id="CAG8692769.1"/>
    </source>
</evidence>
<comment type="caution">
    <text evidence="1">The sequence shown here is derived from an EMBL/GenBank/DDBJ whole genome shotgun (WGS) entry which is preliminary data.</text>
</comment>
<organism evidence="1 2">
    <name type="scientific">Cetraspora pellucida</name>
    <dbReference type="NCBI Taxonomy" id="1433469"/>
    <lineage>
        <taxon>Eukaryota</taxon>
        <taxon>Fungi</taxon>
        <taxon>Fungi incertae sedis</taxon>
        <taxon>Mucoromycota</taxon>
        <taxon>Glomeromycotina</taxon>
        <taxon>Glomeromycetes</taxon>
        <taxon>Diversisporales</taxon>
        <taxon>Gigasporaceae</taxon>
        <taxon>Cetraspora</taxon>
    </lineage>
</organism>
<accession>A0ACA9P6A8</accession>
<protein>
    <submittedName>
        <fullName evidence="1">18097_t:CDS:1</fullName>
    </submittedName>
</protein>
<keyword evidence="2" id="KW-1185">Reference proteome</keyword>
<gene>
    <name evidence="1" type="ORF">SPELUC_LOCUS10844</name>
</gene>